<dbReference type="Gene3D" id="3.40.1780.10">
    <property type="entry name" value="QueA-like"/>
    <property type="match status" value="1"/>
</dbReference>
<keyword evidence="7 13" id="KW-0671">Queuosine biosynthesis</keyword>
<dbReference type="SUPFAM" id="SSF111337">
    <property type="entry name" value="QueA-like"/>
    <property type="match status" value="1"/>
</dbReference>
<dbReference type="PANTHER" id="PTHR30307:SF0">
    <property type="entry name" value="S-ADENOSYLMETHIONINE:TRNA RIBOSYLTRANSFERASE-ISOMERASE"/>
    <property type="match status" value="1"/>
</dbReference>
<dbReference type="InterPro" id="IPR003699">
    <property type="entry name" value="QueA"/>
</dbReference>
<dbReference type="OrthoDB" id="9805933at2"/>
<dbReference type="PANTHER" id="PTHR30307">
    <property type="entry name" value="S-ADENOSYLMETHIONINE:TRNA RIBOSYLTRANSFERASE-ISOMERASE"/>
    <property type="match status" value="1"/>
</dbReference>
<dbReference type="Gene3D" id="2.40.10.240">
    <property type="entry name" value="QueA-like"/>
    <property type="match status" value="1"/>
</dbReference>
<keyword evidence="4 13" id="KW-0963">Cytoplasm</keyword>
<dbReference type="InterPro" id="IPR036100">
    <property type="entry name" value="QueA_sf"/>
</dbReference>
<evidence type="ECO:0000256" key="4">
    <source>
        <dbReference type="ARBA" id="ARBA00022490"/>
    </source>
</evidence>
<dbReference type="UniPathway" id="UPA00392"/>
<gene>
    <name evidence="13" type="primary">queA</name>
    <name evidence="14" type="ORF">SAMN05660420_01174</name>
</gene>
<keyword evidence="6 13" id="KW-0949">S-adenosyl-L-methionine</keyword>
<evidence type="ECO:0000256" key="11">
    <source>
        <dbReference type="ARBA" id="ARBA00069325"/>
    </source>
</evidence>
<dbReference type="RefSeq" id="WP_092345690.1">
    <property type="nucleotide sequence ID" value="NZ_FNQN01000003.1"/>
</dbReference>
<evidence type="ECO:0000256" key="12">
    <source>
        <dbReference type="ARBA" id="ARBA00076160"/>
    </source>
</evidence>
<dbReference type="NCBIfam" id="TIGR00113">
    <property type="entry name" value="queA"/>
    <property type="match status" value="1"/>
</dbReference>
<dbReference type="Pfam" id="PF02547">
    <property type="entry name" value="Queuosine_synth"/>
    <property type="match status" value="1"/>
</dbReference>
<evidence type="ECO:0000256" key="6">
    <source>
        <dbReference type="ARBA" id="ARBA00022691"/>
    </source>
</evidence>
<comment type="subcellular location">
    <subcellularLocation>
        <location evidence="1 13">Cytoplasm</location>
    </subcellularLocation>
</comment>
<evidence type="ECO:0000256" key="3">
    <source>
        <dbReference type="ARBA" id="ARBA00011245"/>
    </source>
</evidence>
<dbReference type="NCBIfam" id="NF001140">
    <property type="entry name" value="PRK00147.1"/>
    <property type="match status" value="1"/>
</dbReference>
<protein>
    <recommendedName>
        <fullName evidence="11 13">S-adenosylmethionine:tRNA ribosyltransferase-isomerase</fullName>
        <ecNumber evidence="10 13">2.4.99.17</ecNumber>
    </recommendedName>
    <alternativeName>
        <fullName evidence="12 13">Queuosine biosynthesis protein QueA</fullName>
    </alternativeName>
</protein>
<dbReference type="GO" id="GO:0005737">
    <property type="term" value="C:cytoplasm"/>
    <property type="evidence" value="ECO:0007669"/>
    <property type="project" value="UniProtKB-SubCell"/>
</dbReference>
<evidence type="ECO:0000313" key="14">
    <source>
        <dbReference type="EMBL" id="SEA09051.1"/>
    </source>
</evidence>
<dbReference type="Proteomes" id="UP000199409">
    <property type="component" value="Unassembled WGS sequence"/>
</dbReference>
<comment type="catalytic activity">
    <reaction evidence="8 13">
        <text>7-aminomethyl-7-carbaguanosine(34) in tRNA + S-adenosyl-L-methionine = epoxyqueuosine(34) in tRNA + adenine + L-methionine + 2 H(+)</text>
        <dbReference type="Rhea" id="RHEA:32155"/>
        <dbReference type="Rhea" id="RHEA-COMP:10342"/>
        <dbReference type="Rhea" id="RHEA-COMP:18582"/>
        <dbReference type="ChEBI" id="CHEBI:15378"/>
        <dbReference type="ChEBI" id="CHEBI:16708"/>
        <dbReference type="ChEBI" id="CHEBI:57844"/>
        <dbReference type="ChEBI" id="CHEBI:59789"/>
        <dbReference type="ChEBI" id="CHEBI:82833"/>
        <dbReference type="ChEBI" id="CHEBI:194443"/>
        <dbReference type="EC" id="2.4.99.17"/>
    </reaction>
</comment>
<comment type="similarity">
    <text evidence="9 13">Belongs to the QueA family.</text>
</comment>
<dbReference type="InterPro" id="IPR042118">
    <property type="entry name" value="QueA_dom1"/>
</dbReference>
<keyword evidence="14" id="KW-0413">Isomerase</keyword>
<evidence type="ECO:0000256" key="10">
    <source>
        <dbReference type="ARBA" id="ARBA00066503"/>
    </source>
</evidence>
<evidence type="ECO:0000256" key="9">
    <source>
        <dbReference type="ARBA" id="ARBA00061210"/>
    </source>
</evidence>
<dbReference type="HAMAP" id="MF_00113">
    <property type="entry name" value="QueA"/>
    <property type="match status" value="1"/>
</dbReference>
<name>A0A1H3YDA1_9BACT</name>
<evidence type="ECO:0000256" key="13">
    <source>
        <dbReference type="HAMAP-Rule" id="MF_00113"/>
    </source>
</evidence>
<keyword evidence="5 13" id="KW-0808">Transferase</keyword>
<dbReference type="EMBL" id="FNQN01000003">
    <property type="protein sequence ID" value="SEA09051.1"/>
    <property type="molecule type" value="Genomic_DNA"/>
</dbReference>
<dbReference type="STRING" id="37625.SAMN05660420_01174"/>
<dbReference type="FunFam" id="2.40.10.240:FF:000002">
    <property type="entry name" value="S-adenosylmethionine:tRNA ribosyltransferase-isomerase"/>
    <property type="match status" value="1"/>
</dbReference>
<dbReference type="GO" id="GO:0008616">
    <property type="term" value="P:tRNA queuosine(34) biosynthetic process"/>
    <property type="evidence" value="ECO:0007669"/>
    <property type="project" value="UniProtKB-UniRule"/>
</dbReference>
<evidence type="ECO:0000256" key="1">
    <source>
        <dbReference type="ARBA" id="ARBA00004496"/>
    </source>
</evidence>
<evidence type="ECO:0000256" key="2">
    <source>
        <dbReference type="ARBA" id="ARBA00004691"/>
    </source>
</evidence>
<keyword evidence="15" id="KW-1185">Reference proteome</keyword>
<evidence type="ECO:0000256" key="7">
    <source>
        <dbReference type="ARBA" id="ARBA00022785"/>
    </source>
</evidence>
<dbReference type="EC" id="2.4.99.17" evidence="10 13"/>
<dbReference type="InterPro" id="IPR042119">
    <property type="entry name" value="QueA_dom2"/>
</dbReference>
<comment type="subunit">
    <text evidence="3 13">Monomer.</text>
</comment>
<accession>A0A1H3YDA1</accession>
<evidence type="ECO:0000256" key="8">
    <source>
        <dbReference type="ARBA" id="ARBA00052751"/>
    </source>
</evidence>
<organism evidence="14 15">
    <name type="scientific">Desulfuromusa kysingii</name>
    <dbReference type="NCBI Taxonomy" id="37625"/>
    <lineage>
        <taxon>Bacteria</taxon>
        <taxon>Pseudomonadati</taxon>
        <taxon>Thermodesulfobacteriota</taxon>
        <taxon>Desulfuromonadia</taxon>
        <taxon>Desulfuromonadales</taxon>
        <taxon>Geopsychrobacteraceae</taxon>
        <taxon>Desulfuromusa</taxon>
    </lineage>
</organism>
<sequence length="347" mass="38435">MQLTDFDFLLPDELIAQVPATQRDGSRLLCLKRQSATIAARQFVDIPEYFERGDVLVINDTKVIPARLLGQKLTGGKVEIFLVRKVAGVASTDADEWLCLTKSSKPLRVGTVVQFTAEFSAEVLDEMDAPYRLVRFHCPGDFMQMVDKVGHLPLPPYIKRDDSREDRSRYQTVFANQEGAVAAPTAGLHFTTEILQQLTAAGVEIVNLTLHVGLGTFLPVRVDDICQHKMHSELYSISAATAAAVNLAHQEGRRVFALGTTSARALETAATADGLLRSGAGESEIFIYPGYKFKIVDALITNFHLPKSTLLMLVSAFAGREFILTAYRQAIEKRFRFFSYGDCMLIL</sequence>
<reference evidence="14 15" key="1">
    <citation type="submission" date="2016-10" db="EMBL/GenBank/DDBJ databases">
        <authorList>
            <person name="de Groot N.N."/>
        </authorList>
    </citation>
    <scope>NUCLEOTIDE SEQUENCE [LARGE SCALE GENOMIC DNA]</scope>
    <source>
        <strain evidence="14 15">DSM 7343</strain>
    </source>
</reference>
<evidence type="ECO:0000256" key="5">
    <source>
        <dbReference type="ARBA" id="ARBA00022679"/>
    </source>
</evidence>
<comment type="function">
    <text evidence="13">Transfers and isomerizes the ribose moiety from AdoMet to the 7-aminomethyl group of 7-deazaguanine (preQ1-tRNA) to give epoxyqueuosine (oQ-tRNA).</text>
</comment>
<evidence type="ECO:0000313" key="15">
    <source>
        <dbReference type="Proteomes" id="UP000199409"/>
    </source>
</evidence>
<dbReference type="FunFam" id="3.40.1780.10:FF:000001">
    <property type="entry name" value="S-adenosylmethionine:tRNA ribosyltransferase-isomerase"/>
    <property type="match status" value="1"/>
</dbReference>
<dbReference type="GO" id="GO:0051075">
    <property type="term" value="F:S-adenosylmethionine:tRNA ribosyltransferase-isomerase activity"/>
    <property type="evidence" value="ECO:0007669"/>
    <property type="project" value="UniProtKB-EC"/>
</dbReference>
<proteinExistence type="inferred from homology"/>
<dbReference type="AlphaFoldDB" id="A0A1H3YDA1"/>
<comment type="pathway">
    <text evidence="2 13">tRNA modification; tRNA-queuosine biosynthesis.</text>
</comment>